<dbReference type="AlphaFoldDB" id="A0AB39TXH2"/>
<name>A0AB39TXH2_9ACTN</name>
<dbReference type="RefSeq" id="WP_369185836.1">
    <property type="nucleotide sequence ID" value="NZ_CP163445.1"/>
</dbReference>
<organism evidence="1">
    <name type="scientific">Streptomyces sp. Y1</name>
    <dbReference type="NCBI Taxonomy" id="3238634"/>
    <lineage>
        <taxon>Bacteria</taxon>
        <taxon>Bacillati</taxon>
        <taxon>Actinomycetota</taxon>
        <taxon>Actinomycetes</taxon>
        <taxon>Kitasatosporales</taxon>
        <taxon>Streptomycetaceae</taxon>
        <taxon>Streptomyces</taxon>
    </lineage>
</organism>
<accession>A0AB39TXH2</accession>
<gene>
    <name evidence="1" type="ORF">AB2U05_37455</name>
</gene>
<sequence>MTSPQHDPERNEAMARSAIDAYLTNRTRYWERAAQQTKAAEAQAAHQAARDRLARWKNDGVLDDWVASAVVEAAEQDAARIGHETAAAKTGPALHATAVRHTEAIRRWLHAQGHRLPDNTPEKT</sequence>
<proteinExistence type="predicted"/>
<protein>
    <submittedName>
        <fullName evidence="1">Uncharacterized protein</fullName>
    </submittedName>
</protein>
<reference evidence="1" key="1">
    <citation type="submission" date="2024-07" db="EMBL/GenBank/DDBJ databases">
        <authorList>
            <person name="Yu S.T."/>
        </authorList>
    </citation>
    <scope>NUCLEOTIDE SEQUENCE</scope>
    <source>
        <strain evidence="1">Y1</strain>
    </source>
</reference>
<evidence type="ECO:0000313" key="1">
    <source>
        <dbReference type="EMBL" id="XDQ83795.1"/>
    </source>
</evidence>
<dbReference type="EMBL" id="CP163445">
    <property type="protein sequence ID" value="XDQ83795.1"/>
    <property type="molecule type" value="Genomic_DNA"/>
</dbReference>